<dbReference type="PROSITE" id="PS51462">
    <property type="entry name" value="NUDIX"/>
    <property type="match status" value="1"/>
</dbReference>
<gene>
    <name evidence="3" type="ORF">H9815_10595</name>
</gene>
<sequence length="257" mass="28690">MQLAVSTVIFALREDEQSAKRRGPELWLPLVCRVRDPYDGFWALPGGPLREDEGLADSAARTLAETTGLRPAYLEQLYAFGEPERGGSAGARTRPGSDAASTPAAAPPPAADRMVSIVYWALLGSEEAARARVGQNVRWLAAERLPQLAFDHNLIVEYALWRLRTKIEYARIAHAFLGETFTLRELREVHEIVLQRDLDPANFRRQIEASNAVVPTEDFRTGGRHRPARLYRYNSAIEPVDLGPLTPTPSPDRRSRP</sequence>
<proteinExistence type="predicted"/>
<dbReference type="InterPro" id="IPR036390">
    <property type="entry name" value="WH_DNA-bd_sf"/>
</dbReference>
<dbReference type="InterPro" id="IPR000086">
    <property type="entry name" value="NUDIX_hydrolase_dom"/>
</dbReference>
<dbReference type="InterPro" id="IPR036388">
    <property type="entry name" value="WH-like_DNA-bd_sf"/>
</dbReference>
<dbReference type="CDD" id="cd18873">
    <property type="entry name" value="NUDIX_NadM_like"/>
    <property type="match status" value="1"/>
</dbReference>
<evidence type="ECO:0000313" key="4">
    <source>
        <dbReference type="Proteomes" id="UP000824037"/>
    </source>
</evidence>
<dbReference type="InterPro" id="IPR054105">
    <property type="entry name" value="WHD_NrtR"/>
</dbReference>
<evidence type="ECO:0000259" key="2">
    <source>
        <dbReference type="PROSITE" id="PS51462"/>
    </source>
</evidence>
<organism evidence="3 4">
    <name type="scientific">Candidatus Ruania gallistercoris</name>
    <dbReference type="NCBI Taxonomy" id="2838746"/>
    <lineage>
        <taxon>Bacteria</taxon>
        <taxon>Bacillati</taxon>
        <taxon>Actinomycetota</taxon>
        <taxon>Actinomycetes</taxon>
        <taxon>Micrococcales</taxon>
        <taxon>Ruaniaceae</taxon>
        <taxon>Ruania</taxon>
    </lineage>
</organism>
<dbReference type="AlphaFoldDB" id="A0A9D2J4G1"/>
<comment type="caution">
    <text evidence="3">The sequence shown here is derived from an EMBL/GenBank/DDBJ whole genome shotgun (WGS) entry which is preliminary data.</text>
</comment>
<dbReference type="PANTHER" id="PTHR43736">
    <property type="entry name" value="ADP-RIBOSE PYROPHOSPHATASE"/>
    <property type="match status" value="1"/>
</dbReference>
<dbReference type="Gene3D" id="1.10.10.10">
    <property type="entry name" value="Winged helix-like DNA-binding domain superfamily/Winged helix DNA-binding domain"/>
    <property type="match status" value="1"/>
</dbReference>
<dbReference type="EMBL" id="DXBY01000180">
    <property type="protein sequence ID" value="HIZ36218.1"/>
    <property type="molecule type" value="Genomic_DNA"/>
</dbReference>
<dbReference type="InterPro" id="IPR015797">
    <property type="entry name" value="NUDIX_hydrolase-like_dom_sf"/>
</dbReference>
<reference evidence="3" key="1">
    <citation type="journal article" date="2021" name="PeerJ">
        <title>Extensive microbial diversity within the chicken gut microbiome revealed by metagenomics and culture.</title>
        <authorList>
            <person name="Gilroy R."/>
            <person name="Ravi A."/>
            <person name="Getino M."/>
            <person name="Pursley I."/>
            <person name="Horton D.L."/>
            <person name="Alikhan N.F."/>
            <person name="Baker D."/>
            <person name="Gharbi K."/>
            <person name="Hall N."/>
            <person name="Watson M."/>
            <person name="Adriaenssens E.M."/>
            <person name="Foster-Nyarko E."/>
            <person name="Jarju S."/>
            <person name="Secka A."/>
            <person name="Antonio M."/>
            <person name="Oren A."/>
            <person name="Chaudhuri R.R."/>
            <person name="La Ragione R."/>
            <person name="Hildebrand F."/>
            <person name="Pallen M.J."/>
        </authorList>
    </citation>
    <scope>NUCLEOTIDE SEQUENCE</scope>
    <source>
        <strain evidence="3">ChiGjej4B4-7305</strain>
    </source>
</reference>
<dbReference type="Proteomes" id="UP000824037">
    <property type="component" value="Unassembled WGS sequence"/>
</dbReference>
<feature type="domain" description="Nudix hydrolase" evidence="2">
    <location>
        <begin position="1"/>
        <end position="164"/>
    </location>
</feature>
<dbReference type="SUPFAM" id="SSF46785">
    <property type="entry name" value="Winged helix' DNA-binding domain"/>
    <property type="match status" value="1"/>
</dbReference>
<accession>A0A9D2J4G1</accession>
<dbReference type="SUPFAM" id="SSF55811">
    <property type="entry name" value="Nudix"/>
    <property type="match status" value="1"/>
</dbReference>
<name>A0A9D2J4G1_9MICO</name>
<evidence type="ECO:0000313" key="3">
    <source>
        <dbReference type="EMBL" id="HIZ36218.1"/>
    </source>
</evidence>
<dbReference type="Pfam" id="PF21906">
    <property type="entry name" value="WHD_NrtR"/>
    <property type="match status" value="1"/>
</dbReference>
<reference evidence="3" key="2">
    <citation type="submission" date="2021-04" db="EMBL/GenBank/DDBJ databases">
        <authorList>
            <person name="Gilroy R."/>
        </authorList>
    </citation>
    <scope>NUCLEOTIDE SEQUENCE</scope>
    <source>
        <strain evidence="3">ChiGjej4B4-7305</strain>
    </source>
</reference>
<dbReference type="Pfam" id="PF00293">
    <property type="entry name" value="NUDIX"/>
    <property type="match status" value="1"/>
</dbReference>
<protein>
    <submittedName>
        <fullName evidence="3">NUDIX domain-containing protein</fullName>
    </submittedName>
</protein>
<dbReference type="PANTHER" id="PTHR43736:SF4">
    <property type="entry name" value="SLR1690 PROTEIN"/>
    <property type="match status" value="1"/>
</dbReference>
<feature type="region of interest" description="Disordered" evidence="1">
    <location>
        <begin position="84"/>
        <end position="109"/>
    </location>
</feature>
<evidence type="ECO:0000256" key="1">
    <source>
        <dbReference type="SAM" id="MobiDB-lite"/>
    </source>
</evidence>
<dbReference type="Gene3D" id="3.90.79.10">
    <property type="entry name" value="Nucleoside Triphosphate Pyrophosphohydrolase"/>
    <property type="match status" value="1"/>
</dbReference>